<evidence type="ECO:0000259" key="2">
    <source>
        <dbReference type="PROSITE" id="PS50940"/>
    </source>
</evidence>
<dbReference type="GO" id="GO:0004568">
    <property type="term" value="F:chitinase activity"/>
    <property type="evidence" value="ECO:0007669"/>
    <property type="project" value="TreeGrafter"/>
</dbReference>
<feature type="domain" description="Chitin-binding type-2" evidence="2">
    <location>
        <begin position="404"/>
        <end position="464"/>
    </location>
</feature>
<protein>
    <recommendedName>
        <fullName evidence="2">Chitin-binding type-2 domain-containing protein</fullName>
    </recommendedName>
</protein>
<dbReference type="InterPro" id="IPR001223">
    <property type="entry name" value="Glyco_hydro18_cat"/>
</dbReference>
<feature type="compositionally biased region" description="Polar residues" evidence="1">
    <location>
        <begin position="366"/>
        <end position="401"/>
    </location>
</feature>
<feature type="region of interest" description="Disordered" evidence="1">
    <location>
        <begin position="1"/>
        <end position="47"/>
    </location>
</feature>
<dbReference type="GO" id="GO:0008061">
    <property type="term" value="F:chitin binding"/>
    <property type="evidence" value="ECO:0007669"/>
    <property type="project" value="InterPro"/>
</dbReference>
<dbReference type="Pfam" id="PF01607">
    <property type="entry name" value="CBM_14"/>
    <property type="match status" value="1"/>
</dbReference>
<evidence type="ECO:0000256" key="1">
    <source>
        <dbReference type="SAM" id="MobiDB-lite"/>
    </source>
</evidence>
<dbReference type="PANTHER" id="PTHR11177:SF144">
    <property type="entry name" value="CHITINASE 5"/>
    <property type="match status" value="1"/>
</dbReference>
<reference evidence="3" key="2">
    <citation type="submission" date="2021-09" db="EMBL/GenBank/DDBJ databases">
        <authorList>
            <person name="Jia N."/>
            <person name="Wang J."/>
            <person name="Shi W."/>
            <person name="Du L."/>
            <person name="Sun Y."/>
            <person name="Zhan W."/>
            <person name="Jiang J."/>
            <person name="Wang Q."/>
            <person name="Zhang B."/>
            <person name="Ji P."/>
            <person name="Sakyi L.B."/>
            <person name="Cui X."/>
            <person name="Yuan T."/>
            <person name="Jiang B."/>
            <person name="Yang W."/>
            <person name="Lam T.T.-Y."/>
            <person name="Chang Q."/>
            <person name="Ding S."/>
            <person name="Wang X."/>
            <person name="Zhu J."/>
            <person name="Ruan X."/>
            <person name="Zhao L."/>
            <person name="Wei J."/>
            <person name="Que T."/>
            <person name="Du C."/>
            <person name="Cheng J."/>
            <person name="Dai P."/>
            <person name="Han X."/>
            <person name="Huang E."/>
            <person name="Gao Y."/>
            <person name="Liu J."/>
            <person name="Shao H."/>
            <person name="Ye R."/>
            <person name="Li L."/>
            <person name="Wei W."/>
            <person name="Wang X."/>
            <person name="Wang C."/>
            <person name="Huo Q."/>
            <person name="Li W."/>
            <person name="Guo W."/>
            <person name="Chen H."/>
            <person name="Chen S."/>
            <person name="Zhou L."/>
            <person name="Zhou L."/>
            <person name="Ni X."/>
            <person name="Tian J."/>
            <person name="Zhou Y."/>
            <person name="Sheng Y."/>
            <person name="Liu T."/>
            <person name="Pan Y."/>
            <person name="Xia L."/>
            <person name="Li J."/>
            <person name="Zhao F."/>
            <person name="Cao W."/>
        </authorList>
    </citation>
    <scope>NUCLEOTIDE SEQUENCE</scope>
    <source>
        <strain evidence="3">Rsan-2018</strain>
        <tissue evidence="3">Larvae</tissue>
    </source>
</reference>
<gene>
    <name evidence="3" type="ORF">HPB52_005045</name>
</gene>
<dbReference type="InterPro" id="IPR017853">
    <property type="entry name" value="GH"/>
</dbReference>
<dbReference type="PROSITE" id="PS50940">
    <property type="entry name" value="CHIT_BIND_II"/>
    <property type="match status" value="1"/>
</dbReference>
<dbReference type="InterPro" id="IPR050314">
    <property type="entry name" value="Glycosyl_Hydrlase_18"/>
</dbReference>
<dbReference type="GO" id="GO:0005975">
    <property type="term" value="P:carbohydrate metabolic process"/>
    <property type="evidence" value="ECO:0007669"/>
    <property type="project" value="InterPro"/>
</dbReference>
<dbReference type="AlphaFoldDB" id="A0A9D4T5F4"/>
<dbReference type="InterPro" id="IPR036508">
    <property type="entry name" value="Chitin-bd_dom_sf"/>
</dbReference>
<feature type="compositionally biased region" description="Polar residues" evidence="1">
    <location>
        <begin position="29"/>
        <end position="39"/>
    </location>
</feature>
<dbReference type="SUPFAM" id="SSF57625">
    <property type="entry name" value="Invertebrate chitin-binding proteins"/>
    <property type="match status" value="1"/>
</dbReference>
<dbReference type="Gene3D" id="3.20.20.80">
    <property type="entry name" value="Glycosidases"/>
    <property type="match status" value="2"/>
</dbReference>
<dbReference type="PANTHER" id="PTHR11177">
    <property type="entry name" value="CHITINASE"/>
    <property type="match status" value="1"/>
</dbReference>
<evidence type="ECO:0000313" key="4">
    <source>
        <dbReference type="Proteomes" id="UP000821837"/>
    </source>
</evidence>
<dbReference type="EMBL" id="JABSTV010001247">
    <property type="protein sequence ID" value="KAH7972014.1"/>
    <property type="molecule type" value="Genomic_DNA"/>
</dbReference>
<organism evidence="3 4">
    <name type="scientific">Rhipicephalus sanguineus</name>
    <name type="common">Brown dog tick</name>
    <name type="synonym">Ixodes sanguineus</name>
    <dbReference type="NCBI Taxonomy" id="34632"/>
    <lineage>
        <taxon>Eukaryota</taxon>
        <taxon>Metazoa</taxon>
        <taxon>Ecdysozoa</taxon>
        <taxon>Arthropoda</taxon>
        <taxon>Chelicerata</taxon>
        <taxon>Arachnida</taxon>
        <taxon>Acari</taxon>
        <taxon>Parasitiformes</taxon>
        <taxon>Ixodida</taxon>
        <taxon>Ixodoidea</taxon>
        <taxon>Ixodidae</taxon>
        <taxon>Rhipicephalinae</taxon>
        <taxon>Rhipicephalus</taxon>
        <taxon>Rhipicephalus</taxon>
    </lineage>
</organism>
<accession>A0A9D4T5F4</accession>
<dbReference type="SMART" id="SM00494">
    <property type="entry name" value="ChtBD2"/>
    <property type="match status" value="1"/>
</dbReference>
<reference evidence="3" key="1">
    <citation type="journal article" date="2020" name="Cell">
        <title>Large-Scale Comparative Analyses of Tick Genomes Elucidate Their Genetic Diversity and Vector Capacities.</title>
        <authorList>
            <consortium name="Tick Genome and Microbiome Consortium (TIGMIC)"/>
            <person name="Jia N."/>
            <person name="Wang J."/>
            <person name="Shi W."/>
            <person name="Du L."/>
            <person name="Sun Y."/>
            <person name="Zhan W."/>
            <person name="Jiang J.F."/>
            <person name="Wang Q."/>
            <person name="Zhang B."/>
            <person name="Ji P."/>
            <person name="Bell-Sakyi L."/>
            <person name="Cui X.M."/>
            <person name="Yuan T.T."/>
            <person name="Jiang B.G."/>
            <person name="Yang W.F."/>
            <person name="Lam T.T."/>
            <person name="Chang Q.C."/>
            <person name="Ding S.J."/>
            <person name="Wang X.J."/>
            <person name="Zhu J.G."/>
            <person name="Ruan X.D."/>
            <person name="Zhao L."/>
            <person name="Wei J.T."/>
            <person name="Ye R.Z."/>
            <person name="Que T.C."/>
            <person name="Du C.H."/>
            <person name="Zhou Y.H."/>
            <person name="Cheng J.X."/>
            <person name="Dai P.F."/>
            <person name="Guo W.B."/>
            <person name="Han X.H."/>
            <person name="Huang E.J."/>
            <person name="Li L.F."/>
            <person name="Wei W."/>
            <person name="Gao Y.C."/>
            <person name="Liu J.Z."/>
            <person name="Shao H.Z."/>
            <person name="Wang X."/>
            <person name="Wang C.C."/>
            <person name="Yang T.C."/>
            <person name="Huo Q.B."/>
            <person name="Li W."/>
            <person name="Chen H.Y."/>
            <person name="Chen S.E."/>
            <person name="Zhou L.G."/>
            <person name="Ni X.B."/>
            <person name="Tian J.H."/>
            <person name="Sheng Y."/>
            <person name="Liu T."/>
            <person name="Pan Y.S."/>
            <person name="Xia L.Y."/>
            <person name="Li J."/>
            <person name="Zhao F."/>
            <person name="Cao W.C."/>
        </authorList>
    </citation>
    <scope>NUCLEOTIDE SEQUENCE</scope>
    <source>
        <strain evidence="3">Rsan-2018</strain>
    </source>
</reference>
<keyword evidence="4" id="KW-1185">Reference proteome</keyword>
<dbReference type="VEuPathDB" id="VectorBase:RSAN_051717"/>
<dbReference type="InterPro" id="IPR002557">
    <property type="entry name" value="Chitin-bd_dom"/>
</dbReference>
<dbReference type="Proteomes" id="UP000821837">
    <property type="component" value="Chromosome 11"/>
</dbReference>
<dbReference type="Pfam" id="PF00704">
    <property type="entry name" value="Glyco_hydro_18"/>
    <property type="match status" value="1"/>
</dbReference>
<dbReference type="GO" id="GO:0005576">
    <property type="term" value="C:extracellular region"/>
    <property type="evidence" value="ECO:0007669"/>
    <property type="project" value="InterPro"/>
</dbReference>
<comment type="caution">
    <text evidence="3">The sequence shown here is derived from an EMBL/GenBank/DDBJ whole genome shotgun (WGS) entry which is preliminary data.</text>
</comment>
<evidence type="ECO:0000313" key="3">
    <source>
        <dbReference type="EMBL" id="KAH7972014.1"/>
    </source>
</evidence>
<proteinExistence type="predicted"/>
<dbReference type="GO" id="GO:0006032">
    <property type="term" value="P:chitin catabolic process"/>
    <property type="evidence" value="ECO:0007669"/>
    <property type="project" value="TreeGrafter"/>
</dbReference>
<feature type="region of interest" description="Disordered" evidence="1">
    <location>
        <begin position="300"/>
        <end position="402"/>
    </location>
</feature>
<dbReference type="SUPFAM" id="SSF51445">
    <property type="entry name" value="(Trans)glycosidases"/>
    <property type="match status" value="1"/>
</dbReference>
<sequence length="465" mass="50992">MLGRNPTVVGPDAVKLPNHPPLQLRPRSIRSTRSASGTPSHGGGLAPRNFNVSDIPAELCDAVIYSHVTIDNNTGQVKLTEKELELGAFREMSELKKRNPKLKLLLAIGGPHETIDRYWQFIPQMHLWRDMAISIAQWVKTYGFDGIVLDFFSGTRTAHDSEWLWSTAKLIDHFIWIDRIELIVKRGAERTRVVPEVPLSGRTYLATGAGIGRHTVFAGQPGNYTKQQGFLSSFEASMIIGRKFRGAVVTSVDLDDYNSKCAGKSNLVKVLRSSFDAATPDMDYPYNPPTAPWWGEDIFKLMPTTAPPPKRTTTRPPEVSTEPQEKQTAGTKTPKKGQPVTSSVTLPASRVPPTVPNTPEEVAPTAISTAPVSGEPLTTTPAESSSKSSTLATGTTEAVTKSSDDICKGVKPNAMLPHESDCSKYYHCVHSKPHLQNCAPGTIFDIERQICNWPAITNRPECKLS</sequence>
<name>A0A9D4T5F4_RHISA</name>